<reference evidence="2" key="2">
    <citation type="journal article" date="2021" name="Genome Biol. Evol.">
        <title>Developing a high-quality reference genome for a parasitic bivalve with doubly uniparental inheritance (Bivalvia: Unionida).</title>
        <authorList>
            <person name="Smith C.H."/>
        </authorList>
    </citation>
    <scope>NUCLEOTIDE SEQUENCE</scope>
    <source>
        <strain evidence="2">CHS0354</strain>
        <tissue evidence="2">Mantle</tissue>
    </source>
</reference>
<keyword evidence="3" id="KW-1185">Reference proteome</keyword>
<dbReference type="Proteomes" id="UP001195483">
    <property type="component" value="Unassembled WGS sequence"/>
</dbReference>
<accession>A0AAE0W5L2</accession>
<gene>
    <name evidence="2" type="ORF">CHS0354_039341</name>
</gene>
<evidence type="ECO:0000313" key="3">
    <source>
        <dbReference type="Proteomes" id="UP001195483"/>
    </source>
</evidence>
<name>A0AAE0W5L2_9BIVA</name>
<reference evidence="2" key="3">
    <citation type="submission" date="2023-05" db="EMBL/GenBank/DDBJ databases">
        <authorList>
            <person name="Smith C.H."/>
        </authorList>
    </citation>
    <scope>NUCLEOTIDE SEQUENCE</scope>
    <source>
        <strain evidence="2">CHS0354</strain>
        <tissue evidence="2">Mantle</tissue>
    </source>
</reference>
<feature type="region of interest" description="Disordered" evidence="1">
    <location>
        <begin position="157"/>
        <end position="176"/>
    </location>
</feature>
<feature type="compositionally biased region" description="Basic and acidic residues" evidence="1">
    <location>
        <begin position="159"/>
        <end position="176"/>
    </location>
</feature>
<sequence>MTEDLSLTGQLASTTNIYHQTSRDNSPLCRNPNVFIQVCLLETIVDIVAFNVRQRKLVNVDSDIKLLVSSTPCEADKDDARVSGAMSEDLRFETIEEGGHENVKSDSYNRNTYAVSESAINSPASSLLKTIDTLIKEKFEKLGTTMDHLLRELSFGSRSEIKDGRETPDSQETKGV</sequence>
<reference evidence="2" key="1">
    <citation type="journal article" date="2021" name="Genome Biol. Evol.">
        <title>A High-Quality Reference Genome for a Parasitic Bivalve with Doubly Uniparental Inheritance (Bivalvia: Unionida).</title>
        <authorList>
            <person name="Smith C.H."/>
        </authorList>
    </citation>
    <scope>NUCLEOTIDE SEQUENCE</scope>
    <source>
        <strain evidence="2">CHS0354</strain>
    </source>
</reference>
<dbReference type="EMBL" id="JAEAOA010002305">
    <property type="protein sequence ID" value="KAK3602923.1"/>
    <property type="molecule type" value="Genomic_DNA"/>
</dbReference>
<organism evidence="2 3">
    <name type="scientific">Potamilus streckersoni</name>
    <dbReference type="NCBI Taxonomy" id="2493646"/>
    <lineage>
        <taxon>Eukaryota</taxon>
        <taxon>Metazoa</taxon>
        <taxon>Spiralia</taxon>
        <taxon>Lophotrochozoa</taxon>
        <taxon>Mollusca</taxon>
        <taxon>Bivalvia</taxon>
        <taxon>Autobranchia</taxon>
        <taxon>Heteroconchia</taxon>
        <taxon>Palaeoheterodonta</taxon>
        <taxon>Unionida</taxon>
        <taxon>Unionoidea</taxon>
        <taxon>Unionidae</taxon>
        <taxon>Ambleminae</taxon>
        <taxon>Lampsilini</taxon>
        <taxon>Potamilus</taxon>
    </lineage>
</organism>
<proteinExistence type="predicted"/>
<evidence type="ECO:0000313" key="2">
    <source>
        <dbReference type="EMBL" id="KAK3602923.1"/>
    </source>
</evidence>
<comment type="caution">
    <text evidence="2">The sequence shown here is derived from an EMBL/GenBank/DDBJ whole genome shotgun (WGS) entry which is preliminary data.</text>
</comment>
<evidence type="ECO:0000256" key="1">
    <source>
        <dbReference type="SAM" id="MobiDB-lite"/>
    </source>
</evidence>
<dbReference type="AlphaFoldDB" id="A0AAE0W5L2"/>
<protein>
    <submittedName>
        <fullName evidence="2">Uncharacterized protein</fullName>
    </submittedName>
</protein>